<sequence length="260" mass="29411">MGDLDEKDWIVRQVCCAGYEGMPGNCKPRCTPSCVNAQCTAPQECTCNEGYATVGGRDNSTVGCQPKCHDCRYGDCIAPNTCRCWPAFMGRSLGQGCQPMVEFLMPAERCLMNACNCWQEYSSWTPLLQAATKCVSICQTGDRTQSCLNIEQCVCSRLTRYLVCEGEKLGMPQQYACQVETVTDQKYRFDRINGKPYSEWTAQTDGQLDHSKLVKNGRNAQTDPTVTKYITDWRHNTDGSEWVFMRDTVKPKKHEDHQKR</sequence>
<dbReference type="AlphaFoldDB" id="B4JD72"/>
<reference evidence="1 2" key="1">
    <citation type="journal article" date="2007" name="Nature">
        <title>Evolution of genes and genomes on the Drosophila phylogeny.</title>
        <authorList>
            <consortium name="Drosophila 12 Genomes Consortium"/>
            <person name="Clark A.G."/>
            <person name="Eisen M.B."/>
            <person name="Smith D.R."/>
            <person name="Bergman C.M."/>
            <person name="Oliver B."/>
            <person name="Markow T.A."/>
            <person name="Kaufman T.C."/>
            <person name="Kellis M."/>
            <person name="Gelbart W."/>
            <person name="Iyer V.N."/>
            <person name="Pollard D.A."/>
            <person name="Sackton T.B."/>
            <person name="Larracuente A.M."/>
            <person name="Singh N.D."/>
            <person name="Abad J.P."/>
            <person name="Abt D.N."/>
            <person name="Adryan B."/>
            <person name="Aguade M."/>
            <person name="Akashi H."/>
            <person name="Anderson W.W."/>
            <person name="Aquadro C.F."/>
            <person name="Ardell D.H."/>
            <person name="Arguello R."/>
            <person name="Artieri C.G."/>
            <person name="Barbash D.A."/>
            <person name="Barker D."/>
            <person name="Barsanti P."/>
            <person name="Batterham P."/>
            <person name="Batzoglou S."/>
            <person name="Begun D."/>
            <person name="Bhutkar A."/>
            <person name="Blanco E."/>
            <person name="Bosak S.A."/>
            <person name="Bradley R.K."/>
            <person name="Brand A.D."/>
            <person name="Brent M.R."/>
            <person name="Brooks A.N."/>
            <person name="Brown R.H."/>
            <person name="Butlin R.K."/>
            <person name="Caggese C."/>
            <person name="Calvi B.R."/>
            <person name="Bernardo de Carvalho A."/>
            <person name="Caspi A."/>
            <person name="Castrezana S."/>
            <person name="Celniker S.E."/>
            <person name="Chang J.L."/>
            <person name="Chapple C."/>
            <person name="Chatterji S."/>
            <person name="Chinwalla A."/>
            <person name="Civetta A."/>
            <person name="Clifton S.W."/>
            <person name="Comeron J.M."/>
            <person name="Costello J.C."/>
            <person name="Coyne J.A."/>
            <person name="Daub J."/>
            <person name="David R.G."/>
            <person name="Delcher A.L."/>
            <person name="Delehaunty K."/>
            <person name="Do C.B."/>
            <person name="Ebling H."/>
            <person name="Edwards K."/>
            <person name="Eickbush T."/>
            <person name="Evans J.D."/>
            <person name="Filipski A."/>
            <person name="Findeiss S."/>
            <person name="Freyhult E."/>
            <person name="Fulton L."/>
            <person name="Fulton R."/>
            <person name="Garcia A.C."/>
            <person name="Gardiner A."/>
            <person name="Garfield D.A."/>
            <person name="Garvin B.E."/>
            <person name="Gibson G."/>
            <person name="Gilbert D."/>
            <person name="Gnerre S."/>
            <person name="Godfrey J."/>
            <person name="Good R."/>
            <person name="Gotea V."/>
            <person name="Gravely B."/>
            <person name="Greenberg A.J."/>
            <person name="Griffiths-Jones S."/>
            <person name="Gross S."/>
            <person name="Guigo R."/>
            <person name="Gustafson E.A."/>
            <person name="Haerty W."/>
            <person name="Hahn M.W."/>
            <person name="Halligan D.L."/>
            <person name="Halpern A.L."/>
            <person name="Halter G.M."/>
            <person name="Han M.V."/>
            <person name="Heger A."/>
            <person name="Hillier L."/>
            <person name="Hinrichs A.S."/>
            <person name="Holmes I."/>
            <person name="Hoskins R.A."/>
            <person name="Hubisz M.J."/>
            <person name="Hultmark D."/>
            <person name="Huntley M.A."/>
            <person name="Jaffe D.B."/>
            <person name="Jagadeeshan S."/>
            <person name="Jeck W.R."/>
            <person name="Johnson J."/>
            <person name="Jones C.D."/>
            <person name="Jordan W.C."/>
            <person name="Karpen G.H."/>
            <person name="Kataoka E."/>
            <person name="Keightley P.D."/>
            <person name="Kheradpour P."/>
            <person name="Kirkness E.F."/>
            <person name="Koerich L.B."/>
            <person name="Kristiansen K."/>
            <person name="Kudrna D."/>
            <person name="Kulathinal R.J."/>
            <person name="Kumar S."/>
            <person name="Kwok R."/>
            <person name="Lander E."/>
            <person name="Langley C.H."/>
            <person name="Lapoint R."/>
            <person name="Lazzaro B.P."/>
            <person name="Lee S.J."/>
            <person name="Levesque L."/>
            <person name="Li R."/>
            <person name="Lin C.F."/>
            <person name="Lin M.F."/>
            <person name="Lindblad-Toh K."/>
            <person name="Llopart A."/>
            <person name="Long M."/>
            <person name="Low L."/>
            <person name="Lozovsky E."/>
            <person name="Lu J."/>
            <person name="Luo M."/>
            <person name="Machado C.A."/>
            <person name="Makalowski W."/>
            <person name="Marzo M."/>
            <person name="Matsuda M."/>
            <person name="Matzkin L."/>
            <person name="McAllister B."/>
            <person name="McBride C.S."/>
            <person name="McKernan B."/>
            <person name="McKernan K."/>
            <person name="Mendez-Lago M."/>
            <person name="Minx P."/>
            <person name="Mollenhauer M.U."/>
            <person name="Montooth K."/>
            <person name="Mount S.M."/>
            <person name="Mu X."/>
            <person name="Myers E."/>
            <person name="Negre B."/>
            <person name="Newfeld S."/>
            <person name="Nielsen R."/>
            <person name="Noor M.A."/>
            <person name="O'Grady P."/>
            <person name="Pachter L."/>
            <person name="Papaceit M."/>
            <person name="Parisi M.J."/>
            <person name="Parisi M."/>
            <person name="Parts L."/>
            <person name="Pedersen J.S."/>
            <person name="Pesole G."/>
            <person name="Phillippy A.M."/>
            <person name="Ponting C.P."/>
            <person name="Pop M."/>
            <person name="Porcelli D."/>
            <person name="Powell J.R."/>
            <person name="Prohaska S."/>
            <person name="Pruitt K."/>
            <person name="Puig M."/>
            <person name="Quesneville H."/>
            <person name="Ram K.R."/>
            <person name="Rand D."/>
            <person name="Rasmussen M.D."/>
            <person name="Reed L.K."/>
            <person name="Reenan R."/>
            <person name="Reily A."/>
            <person name="Remington K.A."/>
            <person name="Rieger T.T."/>
            <person name="Ritchie M.G."/>
            <person name="Robin C."/>
            <person name="Rogers Y.H."/>
            <person name="Rohde C."/>
            <person name="Rozas J."/>
            <person name="Rubenfield M.J."/>
            <person name="Ruiz A."/>
            <person name="Russo S."/>
            <person name="Salzberg S.L."/>
            <person name="Sanchez-Gracia A."/>
            <person name="Saranga D.J."/>
            <person name="Sato H."/>
            <person name="Schaeffer S.W."/>
            <person name="Schatz M.C."/>
            <person name="Schlenke T."/>
            <person name="Schwartz R."/>
            <person name="Segarra C."/>
            <person name="Singh R.S."/>
            <person name="Sirot L."/>
            <person name="Sirota M."/>
            <person name="Sisneros N.B."/>
            <person name="Smith C.D."/>
            <person name="Smith T.F."/>
            <person name="Spieth J."/>
            <person name="Stage D.E."/>
            <person name="Stark A."/>
            <person name="Stephan W."/>
            <person name="Strausberg R.L."/>
            <person name="Strempel S."/>
            <person name="Sturgill D."/>
            <person name="Sutton G."/>
            <person name="Sutton G.G."/>
            <person name="Tao W."/>
            <person name="Teichmann S."/>
            <person name="Tobari Y.N."/>
            <person name="Tomimura Y."/>
            <person name="Tsolas J.M."/>
            <person name="Valente V.L."/>
            <person name="Venter E."/>
            <person name="Venter J.C."/>
            <person name="Vicario S."/>
            <person name="Vieira F.G."/>
            <person name="Vilella A.J."/>
            <person name="Villasante A."/>
            <person name="Walenz B."/>
            <person name="Wang J."/>
            <person name="Wasserman M."/>
            <person name="Watts T."/>
            <person name="Wilson D."/>
            <person name="Wilson R.K."/>
            <person name="Wing R.A."/>
            <person name="Wolfner M.F."/>
            <person name="Wong A."/>
            <person name="Wong G.K."/>
            <person name="Wu C.I."/>
            <person name="Wu G."/>
            <person name="Yamamoto D."/>
            <person name="Yang H.P."/>
            <person name="Yang S.P."/>
            <person name="Yorke J.A."/>
            <person name="Yoshida K."/>
            <person name="Zdobnov E."/>
            <person name="Zhang P."/>
            <person name="Zhang Y."/>
            <person name="Zimin A.V."/>
            <person name="Baldwin J."/>
            <person name="Abdouelleil A."/>
            <person name="Abdulkadir J."/>
            <person name="Abebe A."/>
            <person name="Abera B."/>
            <person name="Abreu J."/>
            <person name="Acer S.C."/>
            <person name="Aftuck L."/>
            <person name="Alexander A."/>
            <person name="An P."/>
            <person name="Anderson E."/>
            <person name="Anderson S."/>
            <person name="Arachi H."/>
            <person name="Azer M."/>
            <person name="Bachantsang P."/>
            <person name="Barry A."/>
            <person name="Bayul T."/>
            <person name="Berlin A."/>
            <person name="Bessette D."/>
            <person name="Bloom T."/>
            <person name="Blye J."/>
            <person name="Boguslavskiy L."/>
            <person name="Bonnet C."/>
            <person name="Boukhgalter B."/>
            <person name="Bourzgui I."/>
            <person name="Brown A."/>
            <person name="Cahill P."/>
            <person name="Channer S."/>
            <person name="Cheshatsang Y."/>
            <person name="Chuda L."/>
            <person name="Citroen M."/>
            <person name="Collymore A."/>
            <person name="Cooke P."/>
            <person name="Costello M."/>
            <person name="D'Aco K."/>
            <person name="Daza R."/>
            <person name="De Haan G."/>
            <person name="DeGray S."/>
            <person name="DeMaso C."/>
            <person name="Dhargay N."/>
            <person name="Dooley K."/>
            <person name="Dooley E."/>
            <person name="Doricent M."/>
            <person name="Dorje P."/>
            <person name="Dorjee K."/>
            <person name="Dupes A."/>
            <person name="Elong R."/>
            <person name="Falk J."/>
            <person name="Farina A."/>
            <person name="Faro S."/>
            <person name="Ferguson D."/>
            <person name="Fisher S."/>
            <person name="Foley C.D."/>
            <person name="Franke A."/>
            <person name="Friedrich D."/>
            <person name="Gadbois L."/>
            <person name="Gearin G."/>
            <person name="Gearin C.R."/>
            <person name="Giannoukos G."/>
            <person name="Goode T."/>
            <person name="Graham J."/>
            <person name="Grandbois E."/>
            <person name="Grewal S."/>
            <person name="Gyaltsen K."/>
            <person name="Hafez N."/>
            <person name="Hagos B."/>
            <person name="Hall J."/>
            <person name="Henson C."/>
            <person name="Hollinger A."/>
            <person name="Honan T."/>
            <person name="Huard M.D."/>
            <person name="Hughes L."/>
            <person name="Hurhula B."/>
            <person name="Husby M.E."/>
            <person name="Kamat A."/>
            <person name="Kanga B."/>
            <person name="Kashin S."/>
            <person name="Khazanovich D."/>
            <person name="Kisner P."/>
            <person name="Lance K."/>
            <person name="Lara M."/>
            <person name="Lee W."/>
            <person name="Lennon N."/>
            <person name="Letendre F."/>
            <person name="LeVine R."/>
            <person name="Lipovsky A."/>
            <person name="Liu X."/>
            <person name="Liu J."/>
            <person name="Liu S."/>
            <person name="Lokyitsang T."/>
            <person name="Lokyitsang Y."/>
            <person name="Lubonja R."/>
            <person name="Lui A."/>
            <person name="MacDonald P."/>
            <person name="Magnisalis V."/>
            <person name="Maru K."/>
            <person name="Matthews C."/>
            <person name="McCusker W."/>
            <person name="McDonough S."/>
            <person name="Mehta T."/>
            <person name="Meldrim J."/>
            <person name="Meneus L."/>
            <person name="Mihai O."/>
            <person name="Mihalev A."/>
            <person name="Mihova T."/>
            <person name="Mittelman R."/>
            <person name="Mlenga V."/>
            <person name="Montmayeur A."/>
            <person name="Mulrain L."/>
            <person name="Navidi A."/>
            <person name="Naylor J."/>
            <person name="Negash T."/>
            <person name="Nguyen T."/>
            <person name="Nguyen N."/>
            <person name="Nicol R."/>
            <person name="Norbu C."/>
            <person name="Norbu N."/>
            <person name="Novod N."/>
            <person name="O'Neill B."/>
            <person name="Osman S."/>
            <person name="Markiewicz E."/>
            <person name="Oyono O.L."/>
            <person name="Patti C."/>
            <person name="Phunkhang P."/>
            <person name="Pierre F."/>
            <person name="Priest M."/>
            <person name="Raghuraman S."/>
            <person name="Rege F."/>
            <person name="Reyes R."/>
            <person name="Rise C."/>
            <person name="Rogov P."/>
            <person name="Ross K."/>
            <person name="Ryan E."/>
            <person name="Settipalli S."/>
            <person name="Shea T."/>
            <person name="Sherpa N."/>
            <person name="Shi L."/>
            <person name="Shih D."/>
            <person name="Sparrow T."/>
            <person name="Spaulding J."/>
            <person name="Stalker J."/>
            <person name="Stange-Thomann N."/>
            <person name="Stavropoulos S."/>
            <person name="Stone C."/>
            <person name="Strader C."/>
            <person name="Tesfaye S."/>
            <person name="Thomson T."/>
            <person name="Thoulutsang Y."/>
            <person name="Thoulutsang D."/>
            <person name="Topham K."/>
            <person name="Topping I."/>
            <person name="Tsamla T."/>
            <person name="Vassiliev H."/>
            <person name="Vo A."/>
            <person name="Wangchuk T."/>
            <person name="Wangdi T."/>
            <person name="Weiand M."/>
            <person name="Wilkinson J."/>
            <person name="Wilson A."/>
            <person name="Yadav S."/>
            <person name="Young G."/>
            <person name="Yu Q."/>
            <person name="Zembek L."/>
            <person name="Zhong D."/>
            <person name="Zimmer A."/>
            <person name="Zwirko Z."/>
            <person name="Jaffe D.B."/>
            <person name="Alvarez P."/>
            <person name="Brockman W."/>
            <person name="Butler J."/>
            <person name="Chin C."/>
            <person name="Gnerre S."/>
            <person name="Grabherr M."/>
            <person name="Kleber M."/>
            <person name="Mauceli E."/>
            <person name="MacCallum I."/>
        </authorList>
    </citation>
    <scope>NUCLEOTIDE SEQUENCE [LARGE SCALE GENOMIC DNA]</scope>
    <source>
        <strain evidence="2">Tucson 15287-2541.00</strain>
    </source>
</reference>
<dbReference type="PANTHER" id="PTHR24047">
    <property type="entry name" value="FI01909P-RELATED"/>
    <property type="match status" value="1"/>
</dbReference>
<dbReference type="PhylomeDB" id="B4JD72"/>
<name>B4JD72_DROGR</name>
<dbReference type="eggNOG" id="KOG1218">
    <property type="taxonomic scope" value="Eukaryota"/>
</dbReference>
<dbReference type="PANTHER" id="PTHR24047:SF32">
    <property type="entry name" value="FI01909P-RELATED"/>
    <property type="match status" value="1"/>
</dbReference>
<protein>
    <submittedName>
        <fullName evidence="1">GH10601</fullName>
    </submittedName>
</protein>
<accession>B4JD72</accession>
<dbReference type="EMBL" id="CH916368">
    <property type="protein sequence ID" value="EDW03245.1"/>
    <property type="molecule type" value="Genomic_DNA"/>
</dbReference>
<gene>
    <name evidence="1" type="primary">Dgri\GH10601</name>
    <name evidence="1" type="ORF">Dgri_GH10601</name>
</gene>
<evidence type="ECO:0000313" key="2">
    <source>
        <dbReference type="Proteomes" id="UP000001070"/>
    </source>
</evidence>
<dbReference type="HOGENOM" id="CLU_1070660_0_0_1"/>
<dbReference type="InParanoid" id="B4JD72"/>
<dbReference type="Proteomes" id="UP000001070">
    <property type="component" value="Unassembled WGS sequence"/>
</dbReference>
<dbReference type="InterPro" id="IPR053255">
    <property type="entry name" value="EGF-like_domain"/>
</dbReference>
<organism evidence="2">
    <name type="scientific">Drosophila grimshawi</name>
    <name type="common">Hawaiian fruit fly</name>
    <name type="synonym">Idiomyia grimshawi</name>
    <dbReference type="NCBI Taxonomy" id="7222"/>
    <lineage>
        <taxon>Eukaryota</taxon>
        <taxon>Metazoa</taxon>
        <taxon>Ecdysozoa</taxon>
        <taxon>Arthropoda</taxon>
        <taxon>Hexapoda</taxon>
        <taxon>Insecta</taxon>
        <taxon>Pterygota</taxon>
        <taxon>Neoptera</taxon>
        <taxon>Endopterygota</taxon>
        <taxon>Diptera</taxon>
        <taxon>Brachycera</taxon>
        <taxon>Muscomorpha</taxon>
        <taxon>Ephydroidea</taxon>
        <taxon>Drosophilidae</taxon>
        <taxon>Drosophila</taxon>
        <taxon>Hawaiian Drosophila</taxon>
    </lineage>
</organism>
<evidence type="ECO:0000313" key="1">
    <source>
        <dbReference type="EMBL" id="EDW03245.1"/>
    </source>
</evidence>
<keyword evidence="2" id="KW-1185">Reference proteome</keyword>
<proteinExistence type="predicted"/>
<dbReference type="Gene3D" id="2.10.25.10">
    <property type="entry name" value="Laminin"/>
    <property type="match status" value="1"/>
</dbReference>
<dbReference type="OrthoDB" id="10045365at2759"/>